<accession>A0A916YWQ9</accession>
<organism evidence="9 10">
    <name type="scientific">Emticicia aquatilis</name>
    <dbReference type="NCBI Taxonomy" id="1537369"/>
    <lineage>
        <taxon>Bacteria</taxon>
        <taxon>Pseudomonadati</taxon>
        <taxon>Bacteroidota</taxon>
        <taxon>Cytophagia</taxon>
        <taxon>Cytophagales</taxon>
        <taxon>Leadbetterellaceae</taxon>
        <taxon>Emticicia</taxon>
    </lineage>
</organism>
<dbReference type="Pfam" id="PF02706">
    <property type="entry name" value="Wzz"/>
    <property type="match status" value="1"/>
</dbReference>
<keyword evidence="10" id="KW-1185">Reference proteome</keyword>
<evidence type="ECO:0000256" key="3">
    <source>
        <dbReference type="ARBA" id="ARBA00022692"/>
    </source>
</evidence>
<dbReference type="PANTHER" id="PTHR32309:SF13">
    <property type="entry name" value="FERRIC ENTEROBACTIN TRANSPORT PROTEIN FEPE"/>
    <property type="match status" value="1"/>
</dbReference>
<dbReference type="InterPro" id="IPR003856">
    <property type="entry name" value="LPS_length_determ_N"/>
</dbReference>
<gene>
    <name evidence="9" type="ORF">GCM10011514_30820</name>
</gene>
<sequence>MEEEKDIVSIDFNALFKIIWKEKIWIILITLLFAFAGIYYALTAREEFISTGKILPEYQSKAGGLGQFAGLASLAGIDVSSAGGGGSDAIRPDLYPDVLKSTPFFLDLLKIKVKTKDNKEMTFSQFYDTFVLDNKIEEKNTKIKFPTSNQYIAVSYQTEKDLKDLRERIGAVIDKKTGLITVTVKLPDPVVATIITDYSMNFLTNYITNYRTEKAKRDLNFLAERLDAAKGKYYTNQAKKAQYSDQYQLSMMKLQAADLQRERIESEYKISSTFYNTLLQKYEEAKLKLQQETPVLKVLEPPVVPNKRSEPKRTIVVLIATFLGGIFGIIFGILRKKNYKLIIK</sequence>
<reference evidence="9" key="1">
    <citation type="journal article" date="2014" name="Int. J. Syst. Evol. Microbiol.">
        <title>Complete genome sequence of Corynebacterium casei LMG S-19264T (=DSM 44701T), isolated from a smear-ripened cheese.</title>
        <authorList>
            <consortium name="US DOE Joint Genome Institute (JGI-PGF)"/>
            <person name="Walter F."/>
            <person name="Albersmeier A."/>
            <person name="Kalinowski J."/>
            <person name="Ruckert C."/>
        </authorList>
    </citation>
    <scope>NUCLEOTIDE SEQUENCE</scope>
    <source>
        <strain evidence="9">CGMCC 1.15958</strain>
    </source>
</reference>
<evidence type="ECO:0000313" key="10">
    <source>
        <dbReference type="Proteomes" id="UP000609064"/>
    </source>
</evidence>
<evidence type="ECO:0000256" key="2">
    <source>
        <dbReference type="ARBA" id="ARBA00022475"/>
    </source>
</evidence>
<dbReference type="InterPro" id="IPR050445">
    <property type="entry name" value="Bact_polysacc_biosynth/exp"/>
</dbReference>
<dbReference type="RefSeq" id="WP_188767054.1">
    <property type="nucleotide sequence ID" value="NZ_BMKK01000006.1"/>
</dbReference>
<evidence type="ECO:0000259" key="8">
    <source>
        <dbReference type="Pfam" id="PF13807"/>
    </source>
</evidence>
<evidence type="ECO:0000259" key="7">
    <source>
        <dbReference type="Pfam" id="PF02706"/>
    </source>
</evidence>
<name>A0A916YWQ9_9BACT</name>
<evidence type="ECO:0000256" key="6">
    <source>
        <dbReference type="SAM" id="Phobius"/>
    </source>
</evidence>
<keyword evidence="3 6" id="KW-0812">Transmembrane</keyword>
<comment type="caution">
    <text evidence="9">The sequence shown here is derived from an EMBL/GenBank/DDBJ whole genome shotgun (WGS) entry which is preliminary data.</text>
</comment>
<dbReference type="Pfam" id="PF13807">
    <property type="entry name" value="GNVR"/>
    <property type="match status" value="1"/>
</dbReference>
<evidence type="ECO:0000256" key="4">
    <source>
        <dbReference type="ARBA" id="ARBA00022989"/>
    </source>
</evidence>
<dbReference type="GO" id="GO:0005886">
    <property type="term" value="C:plasma membrane"/>
    <property type="evidence" value="ECO:0007669"/>
    <property type="project" value="UniProtKB-SubCell"/>
</dbReference>
<dbReference type="Proteomes" id="UP000609064">
    <property type="component" value="Unassembled WGS sequence"/>
</dbReference>
<reference evidence="9" key="2">
    <citation type="submission" date="2020-09" db="EMBL/GenBank/DDBJ databases">
        <authorList>
            <person name="Sun Q."/>
            <person name="Zhou Y."/>
        </authorList>
    </citation>
    <scope>NUCLEOTIDE SEQUENCE</scope>
    <source>
        <strain evidence="9">CGMCC 1.15958</strain>
    </source>
</reference>
<dbReference type="EMBL" id="BMKK01000006">
    <property type="protein sequence ID" value="GGD64638.1"/>
    <property type="molecule type" value="Genomic_DNA"/>
</dbReference>
<feature type="domain" description="Polysaccharide chain length determinant N-terminal" evidence="7">
    <location>
        <begin position="9"/>
        <end position="61"/>
    </location>
</feature>
<evidence type="ECO:0000256" key="5">
    <source>
        <dbReference type="ARBA" id="ARBA00023136"/>
    </source>
</evidence>
<comment type="subcellular location">
    <subcellularLocation>
        <location evidence="1">Cell membrane</location>
        <topology evidence="1">Multi-pass membrane protein</topology>
    </subcellularLocation>
</comment>
<dbReference type="PANTHER" id="PTHR32309">
    <property type="entry name" value="TYROSINE-PROTEIN KINASE"/>
    <property type="match status" value="1"/>
</dbReference>
<feature type="domain" description="Tyrosine-protein kinase G-rich" evidence="8">
    <location>
        <begin position="263"/>
        <end position="336"/>
    </location>
</feature>
<keyword evidence="5 6" id="KW-0472">Membrane</keyword>
<protein>
    <submittedName>
        <fullName evidence="9">Chain-length determining protein</fullName>
    </submittedName>
</protein>
<keyword evidence="4 6" id="KW-1133">Transmembrane helix</keyword>
<feature type="transmembrane region" description="Helical" evidence="6">
    <location>
        <begin position="24"/>
        <end position="42"/>
    </location>
</feature>
<evidence type="ECO:0000313" key="9">
    <source>
        <dbReference type="EMBL" id="GGD64638.1"/>
    </source>
</evidence>
<dbReference type="InterPro" id="IPR032807">
    <property type="entry name" value="GNVR"/>
</dbReference>
<dbReference type="AlphaFoldDB" id="A0A916YWQ9"/>
<dbReference type="GO" id="GO:0004713">
    <property type="term" value="F:protein tyrosine kinase activity"/>
    <property type="evidence" value="ECO:0007669"/>
    <property type="project" value="TreeGrafter"/>
</dbReference>
<feature type="transmembrane region" description="Helical" evidence="6">
    <location>
        <begin position="315"/>
        <end position="334"/>
    </location>
</feature>
<evidence type="ECO:0000256" key="1">
    <source>
        <dbReference type="ARBA" id="ARBA00004651"/>
    </source>
</evidence>
<proteinExistence type="predicted"/>
<keyword evidence="2" id="KW-1003">Cell membrane</keyword>